<gene>
    <name evidence="1" type="ORF">SAMN05216259_12051</name>
</gene>
<dbReference type="EMBL" id="FNIE01000020">
    <property type="protein sequence ID" value="SDP22320.1"/>
    <property type="molecule type" value="Genomic_DNA"/>
</dbReference>
<evidence type="ECO:0000313" key="2">
    <source>
        <dbReference type="Proteomes" id="UP000199341"/>
    </source>
</evidence>
<accession>A0A1H0QYP3</accession>
<protein>
    <submittedName>
        <fullName evidence="1">Uncharacterized protein</fullName>
    </submittedName>
</protein>
<sequence length="55" mass="5687">MLALNVCAYVAEEVVQYRYGTAGALAVALIGIGHRAKNTVCTALGLVALALLLAR</sequence>
<name>A0A1H0QYP3_9ACTN</name>
<dbReference type="RefSeq" id="WP_176930663.1">
    <property type="nucleotide sequence ID" value="NZ_FNIE01000020.1"/>
</dbReference>
<dbReference type="AlphaFoldDB" id="A0A1H0QYP3"/>
<reference evidence="1 2" key="1">
    <citation type="submission" date="2016-10" db="EMBL/GenBank/DDBJ databases">
        <authorList>
            <person name="de Groot N.N."/>
        </authorList>
    </citation>
    <scope>NUCLEOTIDE SEQUENCE [LARGE SCALE GENOMIC DNA]</scope>
    <source>
        <strain evidence="1 2">CGMCC 4.2022</strain>
    </source>
</reference>
<evidence type="ECO:0000313" key="1">
    <source>
        <dbReference type="EMBL" id="SDP22320.1"/>
    </source>
</evidence>
<proteinExistence type="predicted"/>
<organism evidence="1 2">
    <name type="scientific">Actinacidiphila guanduensis</name>
    <dbReference type="NCBI Taxonomy" id="310781"/>
    <lineage>
        <taxon>Bacteria</taxon>
        <taxon>Bacillati</taxon>
        <taxon>Actinomycetota</taxon>
        <taxon>Actinomycetes</taxon>
        <taxon>Kitasatosporales</taxon>
        <taxon>Streptomycetaceae</taxon>
        <taxon>Actinacidiphila</taxon>
    </lineage>
</organism>
<keyword evidence="2" id="KW-1185">Reference proteome</keyword>
<dbReference type="Proteomes" id="UP000199341">
    <property type="component" value="Unassembled WGS sequence"/>
</dbReference>